<evidence type="ECO:0000313" key="6">
    <source>
        <dbReference type="EMBL" id="GBG05704.1"/>
    </source>
</evidence>
<reference evidence="6 7" key="1">
    <citation type="submission" date="2017-08" db="EMBL/GenBank/DDBJ databases">
        <title>Substantial Increase in Enzyme Production by Combined Drug-Resistance Mutations in Paenibacillus agaridevorans.</title>
        <authorList>
            <person name="Tanaka Y."/>
            <person name="Funane K."/>
            <person name="Hosaka T."/>
            <person name="Shiwa Y."/>
            <person name="Fujita N."/>
            <person name="Miyazaki T."/>
            <person name="Yoshikawa H."/>
            <person name="Murakami K."/>
            <person name="Kasahara K."/>
            <person name="Inaoka T."/>
            <person name="Hiraga Y."/>
            <person name="Ochi K."/>
        </authorList>
    </citation>
    <scope>NUCLEOTIDE SEQUENCE [LARGE SCALE GENOMIC DNA]</scope>
    <source>
        <strain evidence="6 7">T-3040</strain>
    </source>
</reference>
<feature type="transmembrane region" description="Helical" evidence="5">
    <location>
        <begin position="287"/>
        <end position="309"/>
    </location>
</feature>
<keyword evidence="4" id="KW-0762">Sugar transport</keyword>
<feature type="transmembrane region" description="Helical" evidence="5">
    <location>
        <begin position="121"/>
        <end position="149"/>
    </location>
</feature>
<feature type="transmembrane region" description="Helical" evidence="5">
    <location>
        <begin position="64"/>
        <end position="82"/>
    </location>
</feature>
<keyword evidence="5" id="KW-0472">Membrane</keyword>
<feature type="transmembrane region" description="Helical" evidence="5">
    <location>
        <begin position="234"/>
        <end position="256"/>
    </location>
</feature>
<dbReference type="Gene3D" id="1.20.1250.20">
    <property type="entry name" value="MFS general substrate transporter like domains"/>
    <property type="match status" value="2"/>
</dbReference>
<dbReference type="GO" id="GO:0022857">
    <property type="term" value="F:transmembrane transporter activity"/>
    <property type="evidence" value="ECO:0007669"/>
    <property type="project" value="InterPro"/>
</dbReference>
<dbReference type="InterPro" id="IPR036259">
    <property type="entry name" value="MFS_trans_sf"/>
</dbReference>
<evidence type="ECO:0000256" key="4">
    <source>
        <dbReference type="ARBA" id="ARBA00022597"/>
    </source>
</evidence>
<keyword evidence="7" id="KW-1185">Reference proteome</keyword>
<feature type="transmembrane region" description="Helical" evidence="5">
    <location>
        <begin position="35"/>
        <end position="55"/>
    </location>
</feature>
<feature type="transmembrane region" description="Helical" evidence="5">
    <location>
        <begin position="348"/>
        <end position="366"/>
    </location>
</feature>
<feature type="transmembrane region" description="Helical" evidence="5">
    <location>
        <begin position="155"/>
        <end position="173"/>
    </location>
</feature>
<feature type="transmembrane region" description="Helical" evidence="5">
    <location>
        <begin position="263"/>
        <end position="281"/>
    </location>
</feature>
<dbReference type="PANTHER" id="PTHR23535">
    <property type="entry name" value="SUGAR EFFLUX TRANSPORTER A-RELATED"/>
    <property type="match status" value="1"/>
</dbReference>
<dbReference type="Pfam" id="PF07690">
    <property type="entry name" value="MFS_1"/>
    <property type="match status" value="1"/>
</dbReference>
<protein>
    <submittedName>
        <fullName evidence="6">MFS transporter</fullName>
    </submittedName>
</protein>
<gene>
    <name evidence="6" type="ORF">PAT3040_00188</name>
</gene>
<feature type="transmembrane region" description="Helical" evidence="5">
    <location>
        <begin position="321"/>
        <end position="342"/>
    </location>
</feature>
<feature type="transmembrane region" description="Helical" evidence="5">
    <location>
        <begin position="194"/>
        <end position="214"/>
    </location>
</feature>
<dbReference type="SUPFAM" id="SSF103473">
    <property type="entry name" value="MFS general substrate transporter"/>
    <property type="match status" value="1"/>
</dbReference>
<accession>A0A2R5EQM8</accession>
<keyword evidence="5" id="KW-1133">Transmembrane helix</keyword>
<comment type="caution">
    <text evidence="6">The sequence shown here is derived from an EMBL/GenBank/DDBJ whole genome shotgun (WGS) entry which is preliminary data.</text>
</comment>
<comment type="subcellular location">
    <subcellularLocation>
        <location evidence="1">Cell membrane</location>
        <topology evidence="1">Multi-pass membrane protein</topology>
    </subcellularLocation>
</comment>
<evidence type="ECO:0000256" key="2">
    <source>
        <dbReference type="ARBA" id="ARBA00022448"/>
    </source>
</evidence>
<evidence type="ECO:0000256" key="5">
    <source>
        <dbReference type="SAM" id="Phobius"/>
    </source>
</evidence>
<keyword evidence="2" id="KW-0813">Transport</keyword>
<feature type="transmembrane region" description="Helical" evidence="5">
    <location>
        <begin position="88"/>
        <end position="109"/>
    </location>
</feature>
<evidence type="ECO:0000313" key="7">
    <source>
        <dbReference type="Proteomes" id="UP000245202"/>
    </source>
</evidence>
<proteinExistence type="predicted"/>
<dbReference type="PANTHER" id="PTHR23535:SF2">
    <property type="entry name" value="SUGAR EFFLUX TRANSPORTER A-RELATED"/>
    <property type="match status" value="1"/>
</dbReference>
<dbReference type="AlphaFoldDB" id="A0A2R5EQM8"/>
<dbReference type="GO" id="GO:0005886">
    <property type="term" value="C:plasma membrane"/>
    <property type="evidence" value="ECO:0007669"/>
    <property type="project" value="UniProtKB-SubCell"/>
</dbReference>
<keyword evidence="3" id="KW-1003">Cell membrane</keyword>
<dbReference type="Proteomes" id="UP000245202">
    <property type="component" value="Unassembled WGS sequence"/>
</dbReference>
<evidence type="ECO:0000256" key="1">
    <source>
        <dbReference type="ARBA" id="ARBA00004651"/>
    </source>
</evidence>
<name>A0A2R5EQM8_9BACL</name>
<dbReference type="EMBL" id="BDQX01000016">
    <property type="protein sequence ID" value="GBG05704.1"/>
    <property type="molecule type" value="Genomic_DNA"/>
</dbReference>
<sequence length="388" mass="41615">MGALFCYGIGLGILAPMNAIYLSENIGLAKGQIVSVFAISALLNLIVTITVGIFSDRMRSKKRIAVVAAIICMIGLLMYMRADNYAQALIFLCVASAPSGLIMGQLFALARNHFARLAPTLVEMALIWLRSSMSVGFFAGLLIGANLYVLATFQGVLWGNLAGYAALMLLLLMHKELGAETPTGGKKVSAPKGGEPFSLLMLLAILMIACADAVRGLYLPLVVKELFGRAEFASYIWSVQAVFELLLMTVSGYWAARYGTKRILMLGGLCAIACYAVYLAAPPLAYFFLVQPVYSLFVSIKFGVAMGYVQRMFLGRSGFGASLYESIILMATLLGYVLPLFIEGYHPLLFLIPTAIIVASLILIGWSMAKERGPSSGVGSSGDTAVAK</sequence>
<keyword evidence="5" id="KW-0812">Transmembrane</keyword>
<dbReference type="InterPro" id="IPR011701">
    <property type="entry name" value="MFS"/>
</dbReference>
<organism evidence="6 7">
    <name type="scientific">Paenibacillus agaridevorans</name>
    <dbReference type="NCBI Taxonomy" id="171404"/>
    <lineage>
        <taxon>Bacteria</taxon>
        <taxon>Bacillati</taxon>
        <taxon>Bacillota</taxon>
        <taxon>Bacilli</taxon>
        <taxon>Bacillales</taxon>
        <taxon>Paenibacillaceae</taxon>
        <taxon>Paenibacillus</taxon>
    </lineage>
</organism>
<evidence type="ECO:0000256" key="3">
    <source>
        <dbReference type="ARBA" id="ARBA00022475"/>
    </source>
</evidence>